<dbReference type="Proteomes" id="UP001177140">
    <property type="component" value="Unassembled WGS sequence"/>
</dbReference>
<gene>
    <name evidence="2" type="ORF">MKW94_017495</name>
</gene>
<comment type="caution">
    <text evidence="2">The sequence shown here is derived from an EMBL/GenBank/DDBJ whole genome shotgun (WGS) entry which is preliminary data.</text>
</comment>
<evidence type="ECO:0000256" key="1">
    <source>
        <dbReference type="ARBA" id="ARBA00010582"/>
    </source>
</evidence>
<name>A0AA42B5A6_PAPNU</name>
<dbReference type="EMBL" id="JAJJMA010340278">
    <property type="protein sequence ID" value="MCL7051599.1"/>
    <property type="molecule type" value="Genomic_DNA"/>
</dbReference>
<proteinExistence type="inferred from homology"/>
<dbReference type="AlphaFoldDB" id="A0AA42B5A6"/>
<keyword evidence="3" id="KW-1185">Reference proteome</keyword>
<evidence type="ECO:0000313" key="2">
    <source>
        <dbReference type="EMBL" id="MCL7051599.1"/>
    </source>
</evidence>
<accession>A0AA42B5A6</accession>
<evidence type="ECO:0000313" key="3">
    <source>
        <dbReference type="Proteomes" id="UP001177140"/>
    </source>
</evidence>
<dbReference type="PANTHER" id="PTHR23201">
    <property type="entry name" value="EXTENSIN, PROLINE-RICH PROTEIN"/>
    <property type="match status" value="1"/>
</dbReference>
<protein>
    <recommendedName>
        <fullName evidence="4">Gibberellin regulated protein</fullName>
    </recommendedName>
</protein>
<dbReference type="PANTHER" id="PTHR23201:SF149">
    <property type="entry name" value="GIBBERELLIN STIMULATED TRANSCRIPT RELATED PROTEIN 2"/>
    <property type="match status" value="1"/>
</dbReference>
<dbReference type="InterPro" id="IPR003854">
    <property type="entry name" value="GASA"/>
</dbReference>
<sequence length="74" mass="8419">MIRHRDTIKIIFYTCPALCVDRCKAHSRPKICKRACETCCKRCKCVPLGTSGNYETCGKCYFEEKTHGGARKCP</sequence>
<reference evidence="2" key="1">
    <citation type="submission" date="2022-03" db="EMBL/GenBank/DDBJ databases">
        <title>A functionally conserved STORR gene fusion in Papaver species that diverged 16.8 million years ago.</title>
        <authorList>
            <person name="Catania T."/>
        </authorList>
    </citation>
    <scope>NUCLEOTIDE SEQUENCE</scope>
    <source>
        <strain evidence="2">S-191538</strain>
    </source>
</reference>
<organism evidence="2 3">
    <name type="scientific">Papaver nudicaule</name>
    <name type="common">Iceland poppy</name>
    <dbReference type="NCBI Taxonomy" id="74823"/>
    <lineage>
        <taxon>Eukaryota</taxon>
        <taxon>Viridiplantae</taxon>
        <taxon>Streptophyta</taxon>
        <taxon>Embryophyta</taxon>
        <taxon>Tracheophyta</taxon>
        <taxon>Spermatophyta</taxon>
        <taxon>Magnoliopsida</taxon>
        <taxon>Ranunculales</taxon>
        <taxon>Papaveraceae</taxon>
        <taxon>Papaveroideae</taxon>
        <taxon>Papaver</taxon>
    </lineage>
</organism>
<dbReference type="Pfam" id="PF02704">
    <property type="entry name" value="GASA"/>
    <property type="match status" value="1"/>
</dbReference>
<comment type="similarity">
    <text evidence="1">Belongs to the GASA family.</text>
</comment>
<evidence type="ECO:0008006" key="4">
    <source>
        <dbReference type="Google" id="ProtNLM"/>
    </source>
</evidence>